<dbReference type="InterPro" id="IPR029058">
    <property type="entry name" value="AB_hydrolase_fold"/>
</dbReference>
<dbReference type="Proteomes" id="UP001286313">
    <property type="component" value="Unassembled WGS sequence"/>
</dbReference>
<keyword evidence="3 5" id="KW-0378">Hydrolase</keyword>
<evidence type="ECO:0000256" key="3">
    <source>
        <dbReference type="ARBA" id="ARBA00022801"/>
    </source>
</evidence>
<keyword evidence="8" id="KW-1185">Reference proteome</keyword>
<dbReference type="PROSITE" id="PS00122">
    <property type="entry name" value="CARBOXYLESTERASE_B_1"/>
    <property type="match status" value="1"/>
</dbReference>
<evidence type="ECO:0000256" key="2">
    <source>
        <dbReference type="ARBA" id="ARBA00022487"/>
    </source>
</evidence>
<comment type="caution">
    <text evidence="7">The sequence shown here is derived from an EMBL/GenBank/DDBJ whole genome shotgun (WGS) entry which is preliminary data.</text>
</comment>
<comment type="similarity">
    <text evidence="1 5">Belongs to the type-B carboxylesterase/lipase family.</text>
</comment>
<evidence type="ECO:0000256" key="1">
    <source>
        <dbReference type="ARBA" id="ARBA00005964"/>
    </source>
</evidence>
<dbReference type="EC" id="3.1.1.-" evidence="5"/>
<dbReference type="PROSITE" id="PS00941">
    <property type="entry name" value="CARBOXYLESTERASE_B_2"/>
    <property type="match status" value="1"/>
</dbReference>
<dbReference type="InterPro" id="IPR050309">
    <property type="entry name" value="Type-B_Carboxylest/Lipase"/>
</dbReference>
<feature type="domain" description="Carboxylesterase type B" evidence="6">
    <location>
        <begin position="2"/>
        <end position="518"/>
    </location>
</feature>
<dbReference type="Pfam" id="PF00135">
    <property type="entry name" value="COesterase"/>
    <property type="match status" value="1"/>
</dbReference>
<organism evidence="7 8">
    <name type="scientific">Petrolisthes cinctipes</name>
    <name type="common">Flat porcelain crab</name>
    <dbReference type="NCBI Taxonomy" id="88211"/>
    <lineage>
        <taxon>Eukaryota</taxon>
        <taxon>Metazoa</taxon>
        <taxon>Ecdysozoa</taxon>
        <taxon>Arthropoda</taxon>
        <taxon>Crustacea</taxon>
        <taxon>Multicrustacea</taxon>
        <taxon>Malacostraca</taxon>
        <taxon>Eumalacostraca</taxon>
        <taxon>Eucarida</taxon>
        <taxon>Decapoda</taxon>
        <taxon>Pleocyemata</taxon>
        <taxon>Anomura</taxon>
        <taxon>Galatheoidea</taxon>
        <taxon>Porcellanidae</taxon>
        <taxon>Petrolisthes</taxon>
    </lineage>
</organism>
<dbReference type="InterPro" id="IPR019826">
    <property type="entry name" value="Carboxylesterase_B_AS"/>
</dbReference>
<dbReference type="SUPFAM" id="SSF53474">
    <property type="entry name" value="alpha/beta-Hydrolases"/>
    <property type="match status" value="1"/>
</dbReference>
<evidence type="ECO:0000256" key="4">
    <source>
        <dbReference type="ARBA" id="ARBA00023180"/>
    </source>
</evidence>
<evidence type="ECO:0000256" key="5">
    <source>
        <dbReference type="RuleBase" id="RU361235"/>
    </source>
</evidence>
<name>A0AAE1FKR4_PETCI</name>
<evidence type="ECO:0000259" key="6">
    <source>
        <dbReference type="Pfam" id="PF00135"/>
    </source>
</evidence>
<evidence type="ECO:0000313" key="8">
    <source>
        <dbReference type="Proteomes" id="UP001286313"/>
    </source>
</evidence>
<dbReference type="AlphaFoldDB" id="A0AAE1FKR4"/>
<dbReference type="InterPro" id="IPR002018">
    <property type="entry name" value="CarbesteraseB"/>
</dbReference>
<evidence type="ECO:0000313" key="7">
    <source>
        <dbReference type="EMBL" id="KAK3874952.1"/>
    </source>
</evidence>
<dbReference type="Gene3D" id="3.40.50.1820">
    <property type="entry name" value="alpha/beta hydrolase"/>
    <property type="match status" value="1"/>
</dbReference>
<dbReference type="EMBL" id="JAWQEG010002030">
    <property type="protein sequence ID" value="KAK3874952.1"/>
    <property type="molecule type" value="Genomic_DNA"/>
</dbReference>
<proteinExistence type="inferred from homology"/>
<dbReference type="GO" id="GO:0052689">
    <property type="term" value="F:carboxylic ester hydrolase activity"/>
    <property type="evidence" value="ECO:0007669"/>
    <property type="project" value="UniProtKB-KW"/>
</dbReference>
<gene>
    <name evidence="7" type="ORF">Pcinc_020141</name>
</gene>
<reference evidence="7" key="1">
    <citation type="submission" date="2023-10" db="EMBL/GenBank/DDBJ databases">
        <title>Genome assemblies of two species of porcelain crab, Petrolisthes cinctipes and Petrolisthes manimaculis (Anomura: Porcellanidae).</title>
        <authorList>
            <person name="Angst P."/>
        </authorList>
    </citation>
    <scope>NUCLEOTIDE SEQUENCE</scope>
    <source>
        <strain evidence="7">PB745_01</strain>
        <tissue evidence="7">Gill</tissue>
    </source>
</reference>
<dbReference type="PANTHER" id="PTHR11559">
    <property type="entry name" value="CARBOXYLESTERASE"/>
    <property type="match status" value="1"/>
</dbReference>
<keyword evidence="2" id="KW-0719">Serine esterase</keyword>
<keyword evidence="4" id="KW-0325">Glycoprotein</keyword>
<dbReference type="InterPro" id="IPR019819">
    <property type="entry name" value="Carboxylesterase_B_CS"/>
</dbReference>
<sequence>MTQGKVSGQSKVGQEGQVYYEYLGIPYAQPPIAGLRFRPPLEAAGWSGIRDGTQHPPACPQIDLEAGFLGREVVEGNEDCLYLNVYTPATVGQLGSSYPLPVMVYIHGGSFTMGSIEPYNPSPLMLHNNVIVVTIQYRLGILGFASTGDEVLPGNLGLKDQTLALKWVQRNIESFGGDPMRVTVFGESAGSASAHLHVMSPHSRGLFQRLILQSGTALSPWVIGTNHRELAFKLGEKLNCGAQSSSQLLSCLNRTSLHDIVFSVHLGAEYCLLINLPDRCIPENVWNYRLKLSLPRIDGDFLPDHPAKLMKDGRMYKVDVISGVNQHEGISIALTVLLSQVLKNGTFRPRENAVGASGLLLDQDDEADYLATRVAFYYLPNLNISVQNLDGLTSLFSDRIYTISHQDTATIHTQAGHTVYQYRLIHRGEYSYTVFFNTSLADKYTAHVDDLLYIFDQLLPDAILTRPEDLFIRYIMTRMWTNFARTGNPTVNGNVGFRWETCGSRNTHYLAITTKPGMRPANSLTQNMWRSLPTKSNRILFPENFYEDSFLQYSN</sequence>
<protein>
    <recommendedName>
        <fullName evidence="5">Carboxylic ester hydrolase</fullName>
        <ecNumber evidence="5">3.1.1.-</ecNumber>
    </recommendedName>
</protein>
<accession>A0AAE1FKR4</accession>